<dbReference type="WBParaSite" id="Gr19_v10_g1456.t1">
    <property type="protein sequence ID" value="Gr19_v10_g1456.t1"/>
    <property type="gene ID" value="Gr19_v10_g1456"/>
</dbReference>
<accession>A0A914H6V5</accession>
<feature type="compositionally biased region" description="Low complexity" evidence="1">
    <location>
        <begin position="54"/>
        <end position="65"/>
    </location>
</feature>
<reference evidence="3" key="1">
    <citation type="submission" date="2022-11" db="UniProtKB">
        <authorList>
            <consortium name="WormBaseParasite"/>
        </authorList>
    </citation>
    <scope>IDENTIFICATION</scope>
</reference>
<keyword evidence="2" id="KW-1185">Reference proteome</keyword>
<feature type="region of interest" description="Disordered" evidence="1">
    <location>
        <begin position="21"/>
        <end position="75"/>
    </location>
</feature>
<dbReference type="Proteomes" id="UP000887572">
    <property type="component" value="Unplaced"/>
</dbReference>
<name>A0A914H6V5_GLORO</name>
<evidence type="ECO:0000313" key="3">
    <source>
        <dbReference type="WBParaSite" id="Gr19_v10_g1456.t1"/>
    </source>
</evidence>
<evidence type="ECO:0000313" key="2">
    <source>
        <dbReference type="Proteomes" id="UP000887572"/>
    </source>
</evidence>
<organism evidence="2 3">
    <name type="scientific">Globodera rostochiensis</name>
    <name type="common">Golden nematode worm</name>
    <name type="synonym">Heterodera rostochiensis</name>
    <dbReference type="NCBI Taxonomy" id="31243"/>
    <lineage>
        <taxon>Eukaryota</taxon>
        <taxon>Metazoa</taxon>
        <taxon>Ecdysozoa</taxon>
        <taxon>Nematoda</taxon>
        <taxon>Chromadorea</taxon>
        <taxon>Rhabditida</taxon>
        <taxon>Tylenchina</taxon>
        <taxon>Tylenchomorpha</taxon>
        <taxon>Tylenchoidea</taxon>
        <taxon>Heteroderidae</taxon>
        <taxon>Heteroderinae</taxon>
        <taxon>Globodera</taxon>
    </lineage>
</organism>
<evidence type="ECO:0000256" key="1">
    <source>
        <dbReference type="SAM" id="MobiDB-lite"/>
    </source>
</evidence>
<proteinExistence type="predicted"/>
<dbReference type="AlphaFoldDB" id="A0A914H6V5"/>
<protein>
    <submittedName>
        <fullName evidence="3">Uncharacterized protein</fullName>
    </submittedName>
</protein>
<sequence length="75" mass="7896">MVEPVNNAVCRGANGTTVQLEKEGRDGLWQYQTRGKGSREAGESSKNGSGGGSRQQQRRGAGAEECGVVDADLSR</sequence>